<feature type="compositionally biased region" description="Polar residues" evidence="1">
    <location>
        <begin position="786"/>
        <end position="796"/>
    </location>
</feature>
<reference evidence="4" key="1">
    <citation type="journal article" date="2023" name="Commun. Biol.">
        <title>Genome analysis of Parmales, the sister group of diatoms, reveals the evolutionary specialization of diatoms from phago-mixotrophs to photoautotrophs.</title>
        <authorList>
            <person name="Ban H."/>
            <person name="Sato S."/>
            <person name="Yoshikawa S."/>
            <person name="Yamada K."/>
            <person name="Nakamura Y."/>
            <person name="Ichinomiya M."/>
            <person name="Sato N."/>
            <person name="Blanc-Mathieu R."/>
            <person name="Endo H."/>
            <person name="Kuwata A."/>
            <person name="Ogata H."/>
        </authorList>
    </citation>
    <scope>NUCLEOTIDE SEQUENCE [LARGE SCALE GENOMIC DNA]</scope>
    <source>
        <strain evidence="4">NIES 3700</strain>
    </source>
</reference>
<gene>
    <name evidence="3" type="ORF">TrLO_g6586</name>
</gene>
<feature type="transmembrane region" description="Helical" evidence="2">
    <location>
        <begin position="1267"/>
        <end position="1285"/>
    </location>
</feature>
<feature type="compositionally biased region" description="Polar residues" evidence="1">
    <location>
        <begin position="1183"/>
        <end position="1193"/>
    </location>
</feature>
<feature type="transmembrane region" description="Helical" evidence="2">
    <location>
        <begin position="218"/>
        <end position="239"/>
    </location>
</feature>
<feature type="transmembrane region" description="Helical" evidence="2">
    <location>
        <begin position="318"/>
        <end position="340"/>
    </location>
</feature>
<feature type="region of interest" description="Disordered" evidence="1">
    <location>
        <begin position="518"/>
        <end position="564"/>
    </location>
</feature>
<feature type="transmembrane region" description="Helical" evidence="2">
    <location>
        <begin position="64"/>
        <end position="86"/>
    </location>
</feature>
<feature type="compositionally biased region" description="Low complexity" evidence="1">
    <location>
        <begin position="592"/>
        <end position="603"/>
    </location>
</feature>
<comment type="caution">
    <text evidence="3">The sequence shown here is derived from an EMBL/GenBank/DDBJ whole genome shotgun (WGS) entry which is preliminary data.</text>
</comment>
<protein>
    <submittedName>
        <fullName evidence="3">Uncharacterized protein</fullName>
    </submittedName>
</protein>
<accession>A0A9W7KXV8</accession>
<feature type="transmembrane region" description="Helical" evidence="2">
    <location>
        <begin position="179"/>
        <end position="206"/>
    </location>
</feature>
<feature type="compositionally biased region" description="Pro residues" evidence="1">
    <location>
        <begin position="135"/>
        <end position="153"/>
    </location>
</feature>
<keyword evidence="4" id="KW-1185">Reference proteome</keyword>
<sequence>MRKPLLLLLSLPILLSNSHFLFTFILPLPPTQYSRSATLITTSYILNTYVNLRTIRYINGMKGVGWDYGLLSLFIVVGIGCGVIGVLSDKRKDNGESYVFHINYVCLAVYLSTILITALISNFQKRKLSAVEPVISPPSSPESPKSSPSPPSSPIKRKNLKMLALMAEKEELLISFNELAGFTGLTCLTVTIFLLLLTLYCILKISTKNGSNHFVAEGFMYIFPLIYGTHVGIEGYVGWKVNLEKKQMELKGSHKVFVTMEKYFPKLHAWYLLWRRLGSLAHNGKYSIMTVISIDLLDFLIQAVGLELLRGSGVGWGMLWPYALLIALNGLVTGFAILFFQDRLKVEGVAALDVLFDIGYIYMSVEVFDGDGGFWTGFFPLIAAMVKTNDAWAKRVRRWCAVRYASLALDHDARKAREEGNFEEFLWQYYKTAMKLGEGRMPLKEEKARQSTAALSGNNNTARSIKGIFDSASEKEIKLRAPEVVKSVLTKQESKITKKQGIFSSQDKGYFHRTTKLIEQVATGRSTRDGDDSSPNSRNSSRKSSLDLNSGAPDSDRDSGDNHVNTSLRMATQLGASVPNVNTQVSTIGKIKSTMSSSMAKASNAVRRGRINSQDNMNGKRGEGRRKSLEGSIVESIAGVFNRRNSNTEIGFSKADLLENLLQGTFTKLYTQLSVETVSSSSGVLTFYIQHSPESFISFAKEQGFGYEQETLKVHTKNLRTIHTVAHDKKSDFVLDQVVKKIDGQSVFVGVKSSKSELKPHIKEVKRNQVFLEGFFVESLNPQHYTSTNRDGSGSLSPREGVISPSGGGTLRGMAAMKGLQGLSTFRRTKDKGANDVTTQAKKHAELTQGWPDHLEFGDKMNGGCKVTYLSCRGGVGETNTALKQRLEKLVCNMNSFYVRLSLARVELDLEGELALSKATYFTRLSRIQIRKIVTEGRRIKAALASKRGDTVPEFKDSAPNESFIKKEELTDLPQLEALVAKFHGEKKAKKEHRVRLRGDEDIEEGKGDIDESDDSYCSSDEEYLLSERDSVQLSLFKTSEEINRDLRPSLRKKAASFFVSRKSLKGAGSFNMGGMAKQVSTRALGGLGGSARGKSSRFLRGTGSEKDEDSSEQSWGGGLGSGKSSPMFGNISTGGKDEDSGQQEMTPHGSIGPSERGIEPARSFRATPPLRIISAMRGNSPKKPSTNTTSFEDQGAENRPSSVDFESGLISAQPSGPLSEATASDRNSITPHILSDALSLIEPSHFKSITYLDREVDKKWNDISKVFGVLFLLIAAFLIGWVIVESDPMKEQKEG</sequence>
<feature type="region of interest" description="Disordered" evidence="1">
    <location>
        <begin position="592"/>
        <end position="627"/>
    </location>
</feature>
<evidence type="ECO:0000313" key="4">
    <source>
        <dbReference type="Proteomes" id="UP001165122"/>
    </source>
</evidence>
<feature type="region of interest" description="Disordered" evidence="1">
    <location>
        <begin position="786"/>
        <end position="808"/>
    </location>
</feature>
<feature type="transmembrane region" description="Helical" evidence="2">
    <location>
        <begin position="286"/>
        <end position="306"/>
    </location>
</feature>
<evidence type="ECO:0000256" key="2">
    <source>
        <dbReference type="SAM" id="Phobius"/>
    </source>
</evidence>
<dbReference type="OrthoDB" id="225270at2759"/>
<feature type="transmembrane region" description="Helical" evidence="2">
    <location>
        <begin position="98"/>
        <end position="120"/>
    </location>
</feature>
<organism evidence="3 4">
    <name type="scientific">Triparma laevis f. longispina</name>
    <dbReference type="NCBI Taxonomy" id="1714387"/>
    <lineage>
        <taxon>Eukaryota</taxon>
        <taxon>Sar</taxon>
        <taxon>Stramenopiles</taxon>
        <taxon>Ochrophyta</taxon>
        <taxon>Bolidophyceae</taxon>
        <taxon>Parmales</taxon>
        <taxon>Triparmaceae</taxon>
        <taxon>Triparma</taxon>
    </lineage>
</organism>
<feature type="region of interest" description="Disordered" evidence="1">
    <location>
        <begin position="134"/>
        <end position="156"/>
    </location>
</feature>
<keyword evidence="2" id="KW-0472">Membrane</keyword>
<dbReference type="EMBL" id="BRXW01000231">
    <property type="protein sequence ID" value="GMI15439.1"/>
    <property type="molecule type" value="Genomic_DNA"/>
</dbReference>
<feature type="compositionally biased region" description="Basic and acidic residues" evidence="1">
    <location>
        <begin position="618"/>
        <end position="627"/>
    </location>
</feature>
<feature type="region of interest" description="Disordered" evidence="1">
    <location>
        <begin position="1085"/>
        <end position="1209"/>
    </location>
</feature>
<proteinExistence type="predicted"/>
<dbReference type="Proteomes" id="UP001165122">
    <property type="component" value="Unassembled WGS sequence"/>
</dbReference>
<keyword evidence="2" id="KW-0812">Transmembrane</keyword>
<name>A0A9W7KXV8_9STRA</name>
<evidence type="ECO:0000256" key="1">
    <source>
        <dbReference type="SAM" id="MobiDB-lite"/>
    </source>
</evidence>
<keyword evidence="2" id="KW-1133">Transmembrane helix</keyword>
<evidence type="ECO:0000313" key="3">
    <source>
        <dbReference type="EMBL" id="GMI15439.1"/>
    </source>
</evidence>
<feature type="compositionally biased region" description="Low complexity" evidence="1">
    <location>
        <begin position="533"/>
        <end position="551"/>
    </location>
</feature>